<gene>
    <name evidence="1" type="ORF">GMARGA_LOCUS42964</name>
</gene>
<name>A0ABN7XIE1_GIGMA</name>
<feature type="non-terminal residue" evidence="1">
    <location>
        <position position="216"/>
    </location>
</feature>
<dbReference type="Proteomes" id="UP000789901">
    <property type="component" value="Unassembled WGS sequence"/>
</dbReference>
<feature type="non-terminal residue" evidence="1">
    <location>
        <position position="1"/>
    </location>
</feature>
<keyword evidence="2" id="KW-1185">Reference proteome</keyword>
<organism evidence="1 2">
    <name type="scientific">Gigaspora margarita</name>
    <dbReference type="NCBI Taxonomy" id="4874"/>
    <lineage>
        <taxon>Eukaryota</taxon>
        <taxon>Fungi</taxon>
        <taxon>Fungi incertae sedis</taxon>
        <taxon>Mucoromycota</taxon>
        <taxon>Glomeromycotina</taxon>
        <taxon>Glomeromycetes</taxon>
        <taxon>Diversisporales</taxon>
        <taxon>Gigasporaceae</taxon>
        <taxon>Gigaspora</taxon>
    </lineage>
</organism>
<comment type="caution">
    <text evidence="1">The sequence shown here is derived from an EMBL/GenBank/DDBJ whole genome shotgun (WGS) entry which is preliminary data.</text>
</comment>
<sequence>QKCNCILTQPPHRHNRTESVKYAFTRIFNPNWTGDQVSFIKEKIEKFNYSISLKKVFKFSLCSRCNGAITRLIAKSKSSKLATDVVMNEPESSNLQIPQDIEYVCDFTITDDETNLLETFESDESNETDNYSTDENVERNFHYGVFINLDGKFQPAKWYTVTVSEVDELLAEIHTNVVTLTKDESIEACDYHIALKGEKAKGAGTQLANAQDFQKF</sequence>
<protein>
    <submittedName>
        <fullName evidence="1">45132_t:CDS:1</fullName>
    </submittedName>
</protein>
<evidence type="ECO:0000313" key="2">
    <source>
        <dbReference type="Proteomes" id="UP000789901"/>
    </source>
</evidence>
<accession>A0ABN7XIE1</accession>
<evidence type="ECO:0000313" key="1">
    <source>
        <dbReference type="EMBL" id="CAG8854143.1"/>
    </source>
</evidence>
<proteinExistence type="predicted"/>
<reference evidence="1 2" key="1">
    <citation type="submission" date="2021-06" db="EMBL/GenBank/DDBJ databases">
        <authorList>
            <person name="Kallberg Y."/>
            <person name="Tangrot J."/>
            <person name="Rosling A."/>
        </authorList>
    </citation>
    <scope>NUCLEOTIDE SEQUENCE [LARGE SCALE GENOMIC DNA]</scope>
    <source>
        <strain evidence="1 2">120-4 pot B 10/14</strain>
    </source>
</reference>
<dbReference type="EMBL" id="CAJVQB010133957">
    <property type="protein sequence ID" value="CAG8854143.1"/>
    <property type="molecule type" value="Genomic_DNA"/>
</dbReference>